<dbReference type="SUPFAM" id="SSF56601">
    <property type="entry name" value="beta-lactamase/transpeptidase-like"/>
    <property type="match status" value="1"/>
</dbReference>
<dbReference type="EMBL" id="BART01009771">
    <property type="protein sequence ID" value="GAG80721.1"/>
    <property type="molecule type" value="Genomic_DNA"/>
</dbReference>
<feature type="domain" description="Beta-lactamase-related" evidence="1">
    <location>
        <begin position="1"/>
        <end position="165"/>
    </location>
</feature>
<comment type="caution">
    <text evidence="2">The sequence shown here is derived from an EMBL/GenBank/DDBJ whole genome shotgun (WGS) entry which is preliminary data.</text>
</comment>
<proteinExistence type="predicted"/>
<name>X1C8I6_9ZZZZ</name>
<gene>
    <name evidence="2" type="ORF">S01H4_21540</name>
</gene>
<sequence length="170" mass="18558">ERITGEPFRDFLAREVFTPLRMKRSALGLGNFNLAETVRSQTEHSAPESGAGNPETRNWDWNSAYWRNLGAPWGGAHASAADVARFLRSFLDPSTGVLREETARAMVHNQIPDLDTPRGLGFDLSPSSFGTSCSGKTFGHLGATGTMAWADPEKDLTFVFLTSLPDSGLR</sequence>
<dbReference type="PANTHER" id="PTHR43283">
    <property type="entry name" value="BETA-LACTAMASE-RELATED"/>
    <property type="match status" value="1"/>
</dbReference>
<evidence type="ECO:0000313" key="2">
    <source>
        <dbReference type="EMBL" id="GAG80721.1"/>
    </source>
</evidence>
<protein>
    <recommendedName>
        <fullName evidence="1">Beta-lactamase-related domain-containing protein</fullName>
    </recommendedName>
</protein>
<dbReference type="InterPro" id="IPR050789">
    <property type="entry name" value="Diverse_Enzym_Activities"/>
</dbReference>
<dbReference type="Gene3D" id="3.40.710.10">
    <property type="entry name" value="DD-peptidase/beta-lactamase superfamily"/>
    <property type="match status" value="1"/>
</dbReference>
<dbReference type="AlphaFoldDB" id="X1C8I6"/>
<feature type="non-terminal residue" evidence="2">
    <location>
        <position position="1"/>
    </location>
</feature>
<organism evidence="2">
    <name type="scientific">marine sediment metagenome</name>
    <dbReference type="NCBI Taxonomy" id="412755"/>
    <lineage>
        <taxon>unclassified sequences</taxon>
        <taxon>metagenomes</taxon>
        <taxon>ecological metagenomes</taxon>
    </lineage>
</organism>
<dbReference type="Pfam" id="PF00144">
    <property type="entry name" value="Beta-lactamase"/>
    <property type="match status" value="1"/>
</dbReference>
<reference evidence="2" key="1">
    <citation type="journal article" date="2014" name="Front. Microbiol.">
        <title>High frequency of phylogenetically diverse reductive dehalogenase-homologous genes in deep subseafloor sedimentary metagenomes.</title>
        <authorList>
            <person name="Kawai M."/>
            <person name="Futagami T."/>
            <person name="Toyoda A."/>
            <person name="Takaki Y."/>
            <person name="Nishi S."/>
            <person name="Hori S."/>
            <person name="Arai W."/>
            <person name="Tsubouchi T."/>
            <person name="Morono Y."/>
            <person name="Uchiyama I."/>
            <person name="Ito T."/>
            <person name="Fujiyama A."/>
            <person name="Inagaki F."/>
            <person name="Takami H."/>
        </authorList>
    </citation>
    <scope>NUCLEOTIDE SEQUENCE</scope>
    <source>
        <strain evidence="2">Expedition CK06-06</strain>
    </source>
</reference>
<dbReference type="InterPro" id="IPR001466">
    <property type="entry name" value="Beta-lactam-related"/>
</dbReference>
<accession>X1C8I6</accession>
<dbReference type="InterPro" id="IPR012338">
    <property type="entry name" value="Beta-lactam/transpept-like"/>
</dbReference>
<evidence type="ECO:0000259" key="1">
    <source>
        <dbReference type="Pfam" id="PF00144"/>
    </source>
</evidence>